<comment type="caution">
    <text evidence="1">The sequence shown here is derived from an EMBL/GenBank/DDBJ whole genome shotgun (WGS) entry which is preliminary data.</text>
</comment>
<evidence type="ECO:0000313" key="1">
    <source>
        <dbReference type="EMBL" id="KAJ8884949.1"/>
    </source>
</evidence>
<name>A0ABQ9HLB8_9NEOP</name>
<evidence type="ECO:0000313" key="2">
    <source>
        <dbReference type="Proteomes" id="UP001159363"/>
    </source>
</evidence>
<proteinExistence type="predicted"/>
<reference evidence="1 2" key="1">
    <citation type="submission" date="2023-02" db="EMBL/GenBank/DDBJ databases">
        <title>LHISI_Scaffold_Assembly.</title>
        <authorList>
            <person name="Stuart O.P."/>
            <person name="Cleave R."/>
            <person name="Magrath M.J.L."/>
            <person name="Mikheyev A.S."/>
        </authorList>
    </citation>
    <scope>NUCLEOTIDE SEQUENCE [LARGE SCALE GENOMIC DNA]</scope>
    <source>
        <strain evidence="1">Daus_M_001</strain>
        <tissue evidence="1">Leg muscle</tissue>
    </source>
</reference>
<protein>
    <recommendedName>
        <fullName evidence="3">Transposase</fullName>
    </recommendedName>
</protein>
<keyword evidence="2" id="KW-1185">Reference proteome</keyword>
<accession>A0ABQ9HLB8</accession>
<gene>
    <name evidence="1" type="ORF">PR048_011145</name>
</gene>
<dbReference type="EMBL" id="JARBHB010000004">
    <property type="protein sequence ID" value="KAJ8884949.1"/>
    <property type="molecule type" value="Genomic_DNA"/>
</dbReference>
<evidence type="ECO:0008006" key="3">
    <source>
        <dbReference type="Google" id="ProtNLM"/>
    </source>
</evidence>
<sequence>MMVTWPNNGAPRTRRMAAFNESVLRCVLQEQSVRSRAVGCSVSVGNSTVLRVLHENLIHAYHLRKVHVLCDRVYVYCEFFLRESNARLNFPSTVLLIHEA</sequence>
<organism evidence="1 2">
    <name type="scientific">Dryococelus australis</name>
    <dbReference type="NCBI Taxonomy" id="614101"/>
    <lineage>
        <taxon>Eukaryota</taxon>
        <taxon>Metazoa</taxon>
        <taxon>Ecdysozoa</taxon>
        <taxon>Arthropoda</taxon>
        <taxon>Hexapoda</taxon>
        <taxon>Insecta</taxon>
        <taxon>Pterygota</taxon>
        <taxon>Neoptera</taxon>
        <taxon>Polyneoptera</taxon>
        <taxon>Phasmatodea</taxon>
        <taxon>Verophasmatodea</taxon>
        <taxon>Anareolatae</taxon>
        <taxon>Phasmatidae</taxon>
        <taxon>Eurycanthinae</taxon>
        <taxon>Dryococelus</taxon>
    </lineage>
</organism>
<dbReference type="Proteomes" id="UP001159363">
    <property type="component" value="Chromosome X"/>
</dbReference>